<accession>A0A7R8WJE2</accession>
<dbReference type="InterPro" id="IPR020471">
    <property type="entry name" value="AKR"/>
</dbReference>
<gene>
    <name evidence="1" type="ORF">CTOB1V02_LOCUS9463</name>
</gene>
<dbReference type="Gene3D" id="3.30.460.20">
    <property type="entry name" value="CorA soluble domain-like"/>
    <property type="match status" value="1"/>
</dbReference>
<organism evidence="1">
    <name type="scientific">Cyprideis torosa</name>
    <dbReference type="NCBI Taxonomy" id="163714"/>
    <lineage>
        <taxon>Eukaryota</taxon>
        <taxon>Metazoa</taxon>
        <taxon>Ecdysozoa</taxon>
        <taxon>Arthropoda</taxon>
        <taxon>Crustacea</taxon>
        <taxon>Oligostraca</taxon>
        <taxon>Ostracoda</taxon>
        <taxon>Podocopa</taxon>
        <taxon>Podocopida</taxon>
        <taxon>Cytherocopina</taxon>
        <taxon>Cytheroidea</taxon>
        <taxon>Cytherideidae</taxon>
        <taxon>Cyprideis</taxon>
    </lineage>
</organism>
<evidence type="ECO:0000313" key="1">
    <source>
        <dbReference type="EMBL" id="CAD7231616.1"/>
    </source>
</evidence>
<name>A0A7R8WJE2_9CRUS</name>
<proteinExistence type="predicted"/>
<reference evidence="1" key="1">
    <citation type="submission" date="2020-11" db="EMBL/GenBank/DDBJ databases">
        <authorList>
            <person name="Tran Van P."/>
        </authorList>
    </citation>
    <scope>NUCLEOTIDE SEQUENCE</scope>
</reference>
<dbReference type="Gene3D" id="3.20.20.100">
    <property type="entry name" value="NADP-dependent oxidoreductase domain"/>
    <property type="match status" value="2"/>
</dbReference>
<sequence length="375" mass="42907">MAKLIKKRSKAKGMEPGRIIFIGKQKVEKPRLRLIHYGSEHYLEKELSDCKGVLPYRDSKDMSWLNVEGLHDVELIDEEYCRVLAGIALRFQDSSWRSSFLRFSSETLVVEQDMHREFFSMSGDGQETSSPSPTCLLYTSYLHRQLAIEPIEVTVAAVLPCFVVYQKTDVRPALLETLSSLTLDYLDLYLIHWPITFCPNVLFAKNGHDFVHPEEMDLSGTWQAMENCVREGLVRHIGVELHPYLQQEKLLAYCEELGILVCAYSPLGSPDRPAHMKKKEEPHLLHHEVIEKIARRHGASPAQILIAWGLARNTAVLVKSVDALRLQENYSSTDMSLSARDMEEIATLERGYRYVDGSFFTLPDSGYTLENIWDE</sequence>
<dbReference type="PANTHER" id="PTHR11732">
    <property type="entry name" value="ALDO/KETO REDUCTASE"/>
    <property type="match status" value="1"/>
</dbReference>
<dbReference type="Pfam" id="PF00248">
    <property type="entry name" value="Aldo_ket_red"/>
    <property type="match status" value="2"/>
</dbReference>
<protein>
    <submittedName>
        <fullName evidence="1">Uncharacterized protein</fullName>
    </submittedName>
</protein>
<dbReference type="OrthoDB" id="416253at2759"/>
<dbReference type="SUPFAM" id="SSF51430">
    <property type="entry name" value="NAD(P)-linked oxidoreductase"/>
    <property type="match status" value="1"/>
</dbReference>
<dbReference type="InterPro" id="IPR036812">
    <property type="entry name" value="NAD(P)_OxRdtase_dom_sf"/>
</dbReference>
<dbReference type="AlphaFoldDB" id="A0A7R8WJE2"/>
<dbReference type="PRINTS" id="PR00069">
    <property type="entry name" value="ALDKETRDTASE"/>
</dbReference>
<dbReference type="SUPFAM" id="SSF48613">
    <property type="entry name" value="Heme oxygenase-like"/>
    <property type="match status" value="1"/>
</dbReference>
<dbReference type="InterPro" id="IPR023210">
    <property type="entry name" value="NADP_OxRdtase_dom"/>
</dbReference>
<dbReference type="GO" id="GO:0016491">
    <property type="term" value="F:oxidoreductase activity"/>
    <property type="evidence" value="ECO:0007669"/>
    <property type="project" value="InterPro"/>
</dbReference>
<dbReference type="InterPro" id="IPR016084">
    <property type="entry name" value="Haem_Oase-like_multi-hlx"/>
</dbReference>
<dbReference type="EMBL" id="OB663695">
    <property type="protein sequence ID" value="CAD7231616.1"/>
    <property type="molecule type" value="Genomic_DNA"/>
</dbReference>